<evidence type="ECO:0000313" key="1">
    <source>
        <dbReference type="EMBL" id="SEA93182.1"/>
    </source>
</evidence>
<sequence length="103" mass="11945">MPKAQIGWVLFDKNYIMQEPFDITIGDTDYAIFPEGNDTYVVFKDGKEYAQIQKDTESTWLKLDPETALPLFEENEEINAIGKEIMAYVPEVEEDDEEAEEEE</sequence>
<gene>
    <name evidence="1" type="ORF">SAMN05443550_10749</name>
</gene>
<dbReference type="Proteomes" id="UP000198850">
    <property type="component" value="Unassembled WGS sequence"/>
</dbReference>
<dbReference type="EMBL" id="FNRA01000007">
    <property type="protein sequence ID" value="SEA93182.1"/>
    <property type="molecule type" value="Genomic_DNA"/>
</dbReference>
<dbReference type="STRING" id="425514.SAMN05443550_10749"/>
<name>A0A1H4F9L5_9SPHI</name>
<dbReference type="RefSeq" id="WP_245735275.1">
    <property type="nucleotide sequence ID" value="NZ_FNRA01000007.1"/>
</dbReference>
<organism evidence="1 2">
    <name type="scientific">Pedobacter hartonius</name>
    <dbReference type="NCBI Taxonomy" id="425514"/>
    <lineage>
        <taxon>Bacteria</taxon>
        <taxon>Pseudomonadati</taxon>
        <taxon>Bacteroidota</taxon>
        <taxon>Sphingobacteriia</taxon>
        <taxon>Sphingobacteriales</taxon>
        <taxon>Sphingobacteriaceae</taxon>
        <taxon>Pedobacter</taxon>
    </lineage>
</organism>
<keyword evidence="2" id="KW-1185">Reference proteome</keyword>
<protein>
    <submittedName>
        <fullName evidence="1">Uncharacterized protein</fullName>
    </submittedName>
</protein>
<evidence type="ECO:0000313" key="2">
    <source>
        <dbReference type="Proteomes" id="UP000198850"/>
    </source>
</evidence>
<reference evidence="1 2" key="1">
    <citation type="submission" date="2016-10" db="EMBL/GenBank/DDBJ databases">
        <authorList>
            <person name="de Groot N.N."/>
        </authorList>
    </citation>
    <scope>NUCLEOTIDE SEQUENCE [LARGE SCALE GENOMIC DNA]</scope>
    <source>
        <strain evidence="1 2">DSM 19033</strain>
    </source>
</reference>
<accession>A0A1H4F9L5</accession>
<proteinExistence type="predicted"/>
<dbReference type="AlphaFoldDB" id="A0A1H4F9L5"/>